<dbReference type="InParanoid" id="A0A074ZNT7"/>
<dbReference type="Proteomes" id="UP000030641">
    <property type="component" value="Unassembled WGS sequence"/>
</dbReference>
<dbReference type="HOGENOM" id="CLU_1488732_0_0_1"/>
<accession>A0A074ZNT7</accession>
<evidence type="ECO:0000313" key="1">
    <source>
        <dbReference type="EMBL" id="KER00002.1"/>
    </source>
</evidence>
<protein>
    <submittedName>
        <fullName evidence="1">Uncharacterized protein</fullName>
    </submittedName>
</protein>
<proteinExistence type="predicted"/>
<name>A0A074ZNT7_AURSE</name>
<sequence>MPERAGFSVFNSKQYQPVKMDNEIHILLLQVKEFSGSPQFIILMLISLLKTLEGRGVHNCELDRIQLRWSVISHAPQYRIVSCPHICHCVFEVGNANRSSENEMECKGSPLTLSQPRCKMQPSPARKHSFLYKAPNCRDCFPAPSPQLFSHNNCAPDSQSCLRQSKDPQRPHISTLRDCQC</sequence>
<dbReference type="RefSeq" id="XP_013347774.1">
    <property type="nucleotide sequence ID" value="XM_013492320.1"/>
</dbReference>
<dbReference type="AlphaFoldDB" id="A0A074ZNT7"/>
<evidence type="ECO:0000313" key="2">
    <source>
        <dbReference type="Proteomes" id="UP000030641"/>
    </source>
</evidence>
<dbReference type="EMBL" id="KL584750">
    <property type="protein sequence ID" value="KER00002.1"/>
    <property type="molecule type" value="Genomic_DNA"/>
</dbReference>
<organism evidence="1 2">
    <name type="scientific">Aureobasidium subglaciale (strain EXF-2481)</name>
    <name type="common">Aureobasidium pullulans var. subglaciale</name>
    <dbReference type="NCBI Taxonomy" id="1043005"/>
    <lineage>
        <taxon>Eukaryota</taxon>
        <taxon>Fungi</taxon>
        <taxon>Dikarya</taxon>
        <taxon>Ascomycota</taxon>
        <taxon>Pezizomycotina</taxon>
        <taxon>Dothideomycetes</taxon>
        <taxon>Dothideomycetidae</taxon>
        <taxon>Dothideales</taxon>
        <taxon>Saccotheciaceae</taxon>
        <taxon>Aureobasidium</taxon>
    </lineage>
</organism>
<gene>
    <name evidence="1" type="ORF">AUEXF2481DRAFT_208787</name>
</gene>
<keyword evidence="2" id="KW-1185">Reference proteome</keyword>
<dbReference type="GeneID" id="25362518"/>
<reference evidence="1 2" key="1">
    <citation type="journal article" date="2014" name="BMC Genomics">
        <title>Genome sequencing of four Aureobasidium pullulans varieties: biotechnological potential, stress tolerance, and description of new species.</title>
        <authorList>
            <person name="Gostin Ar C."/>
            <person name="Ohm R.A."/>
            <person name="Kogej T."/>
            <person name="Sonjak S."/>
            <person name="Turk M."/>
            <person name="Zajc J."/>
            <person name="Zalar P."/>
            <person name="Grube M."/>
            <person name="Sun H."/>
            <person name="Han J."/>
            <person name="Sharma A."/>
            <person name="Chiniquy J."/>
            <person name="Ngan C.Y."/>
            <person name="Lipzen A."/>
            <person name="Barry K."/>
            <person name="Grigoriev I.V."/>
            <person name="Gunde-Cimerman N."/>
        </authorList>
    </citation>
    <scope>NUCLEOTIDE SEQUENCE [LARGE SCALE GENOMIC DNA]</scope>
    <source>
        <strain evidence="1 2">EXF-2481</strain>
    </source>
</reference>